<evidence type="ECO:0000313" key="4">
    <source>
        <dbReference type="Proteomes" id="UP000178377"/>
    </source>
</evidence>
<gene>
    <name evidence="3" type="ORF">A2722_04225</name>
</gene>
<evidence type="ECO:0000259" key="2">
    <source>
        <dbReference type="Pfam" id="PF03703"/>
    </source>
</evidence>
<proteinExistence type="predicted"/>
<dbReference type="Proteomes" id="UP000178377">
    <property type="component" value="Unassembled WGS sequence"/>
</dbReference>
<dbReference type="PANTHER" id="PTHR37938:SF1">
    <property type="entry name" value="BLL0215 PROTEIN"/>
    <property type="match status" value="1"/>
</dbReference>
<name>A0A1F5PG43_9BACT</name>
<evidence type="ECO:0000313" key="3">
    <source>
        <dbReference type="EMBL" id="OGE88926.1"/>
    </source>
</evidence>
<organism evidence="3 4">
    <name type="scientific">Candidatus Doudnabacteria bacterium RIFCSPHIGHO2_01_FULL_50_11</name>
    <dbReference type="NCBI Taxonomy" id="1817828"/>
    <lineage>
        <taxon>Bacteria</taxon>
        <taxon>Candidatus Doudnaibacteriota</taxon>
    </lineage>
</organism>
<keyword evidence="1" id="KW-0812">Transmembrane</keyword>
<dbReference type="InterPro" id="IPR005182">
    <property type="entry name" value="YdbS-like_PH"/>
</dbReference>
<comment type="caution">
    <text evidence="3">The sequence shown here is derived from an EMBL/GenBank/DDBJ whole genome shotgun (WGS) entry which is preliminary data.</text>
</comment>
<sequence length="198" mass="22045">MPFNTKALLASLDDNEQVYLVIRQHWFVLASRVIFWMLYLGVILFLNGLLQAMFPQLTGGSPGTIMNLILVAIMLHVCLGVFLTWAMYYLNAQIITNKRIVDIDQKGLLRNETSVLHLHKVEDVTTNIRGPLANLFGFGDVLVQTAGEKENFTFDAIAHPHDVAKIILELYEKVASNSGETGYAKTTTTPSVKSPPVL</sequence>
<dbReference type="STRING" id="1817828.A2722_04225"/>
<dbReference type="EMBL" id="MFEO01000027">
    <property type="protein sequence ID" value="OGE88926.1"/>
    <property type="molecule type" value="Genomic_DNA"/>
</dbReference>
<feature type="domain" description="YdbS-like PH" evidence="2">
    <location>
        <begin position="95"/>
        <end position="166"/>
    </location>
</feature>
<keyword evidence="1" id="KW-1133">Transmembrane helix</keyword>
<dbReference type="Pfam" id="PF03703">
    <property type="entry name" value="bPH_2"/>
    <property type="match status" value="1"/>
</dbReference>
<evidence type="ECO:0000256" key="1">
    <source>
        <dbReference type="SAM" id="Phobius"/>
    </source>
</evidence>
<feature type="transmembrane region" description="Helical" evidence="1">
    <location>
        <begin position="33"/>
        <end position="53"/>
    </location>
</feature>
<reference evidence="3 4" key="1">
    <citation type="journal article" date="2016" name="Nat. Commun.">
        <title>Thousands of microbial genomes shed light on interconnected biogeochemical processes in an aquifer system.</title>
        <authorList>
            <person name="Anantharaman K."/>
            <person name="Brown C.T."/>
            <person name="Hug L.A."/>
            <person name="Sharon I."/>
            <person name="Castelle C.J."/>
            <person name="Probst A.J."/>
            <person name="Thomas B.C."/>
            <person name="Singh A."/>
            <person name="Wilkins M.J."/>
            <person name="Karaoz U."/>
            <person name="Brodie E.L."/>
            <person name="Williams K.H."/>
            <person name="Hubbard S.S."/>
            <person name="Banfield J.F."/>
        </authorList>
    </citation>
    <scope>NUCLEOTIDE SEQUENCE [LARGE SCALE GENOMIC DNA]</scope>
</reference>
<feature type="transmembrane region" description="Helical" evidence="1">
    <location>
        <begin position="65"/>
        <end position="90"/>
    </location>
</feature>
<accession>A0A1F5PG43</accession>
<dbReference type="PANTHER" id="PTHR37938">
    <property type="entry name" value="BLL0215 PROTEIN"/>
    <property type="match status" value="1"/>
</dbReference>
<dbReference type="AlphaFoldDB" id="A0A1F5PG43"/>
<keyword evidence="1" id="KW-0472">Membrane</keyword>
<protein>
    <recommendedName>
        <fullName evidence="2">YdbS-like PH domain-containing protein</fullName>
    </recommendedName>
</protein>